<dbReference type="Gene3D" id="3.40.640.10">
    <property type="entry name" value="Type I PLP-dependent aspartate aminotransferase-like (Major domain)"/>
    <property type="match status" value="1"/>
</dbReference>
<proteinExistence type="predicted"/>
<dbReference type="SUPFAM" id="SSF53383">
    <property type="entry name" value="PLP-dependent transferases"/>
    <property type="match status" value="1"/>
</dbReference>
<dbReference type="PANTHER" id="PTHR43586">
    <property type="entry name" value="CYSTEINE DESULFURASE"/>
    <property type="match status" value="1"/>
</dbReference>
<dbReference type="InterPro" id="IPR000192">
    <property type="entry name" value="Aminotrans_V_dom"/>
</dbReference>
<dbReference type="Pfam" id="PF00266">
    <property type="entry name" value="Aminotran_5"/>
    <property type="match status" value="1"/>
</dbReference>
<name>A0A7Y0L1Y8_9FIRM</name>
<comment type="caution">
    <text evidence="2">The sequence shown here is derived from an EMBL/GenBank/DDBJ whole genome shotgun (WGS) entry which is preliminary data.</text>
</comment>
<evidence type="ECO:0000313" key="3">
    <source>
        <dbReference type="Proteomes" id="UP000533476"/>
    </source>
</evidence>
<dbReference type="InterPro" id="IPR015422">
    <property type="entry name" value="PyrdxlP-dep_Trfase_small"/>
</dbReference>
<evidence type="ECO:0000259" key="1">
    <source>
        <dbReference type="Pfam" id="PF00266"/>
    </source>
</evidence>
<feature type="domain" description="Aminotransferase class V" evidence="1">
    <location>
        <begin position="25"/>
        <end position="398"/>
    </location>
</feature>
<dbReference type="InterPro" id="IPR015424">
    <property type="entry name" value="PyrdxlP-dep_Trfase"/>
</dbReference>
<reference evidence="2 3" key="1">
    <citation type="submission" date="2020-04" db="EMBL/GenBank/DDBJ databases">
        <authorList>
            <person name="Zhang R."/>
            <person name="Schippers A."/>
        </authorList>
    </citation>
    <scope>NUCLEOTIDE SEQUENCE [LARGE SCALE GENOMIC DNA]</scope>
    <source>
        <strain evidence="2 3">DSM 109850</strain>
    </source>
</reference>
<dbReference type="InterPro" id="IPR011340">
    <property type="entry name" value="Cys_dSase-rel"/>
</dbReference>
<accession>A0A7Y0L1Y8</accession>
<gene>
    <name evidence="2" type="ORF">HIJ39_05485</name>
</gene>
<dbReference type="RefSeq" id="WP_169097545.1">
    <property type="nucleotide sequence ID" value="NZ_JABBVZ010000013.1"/>
</dbReference>
<dbReference type="GO" id="GO:0003824">
    <property type="term" value="F:catalytic activity"/>
    <property type="evidence" value="ECO:0007669"/>
    <property type="project" value="UniProtKB-ARBA"/>
</dbReference>
<dbReference type="Proteomes" id="UP000533476">
    <property type="component" value="Unassembled WGS sequence"/>
</dbReference>
<keyword evidence="3" id="KW-1185">Reference proteome</keyword>
<organism evidence="2 3">
    <name type="scientific">Sulfobacillus harzensis</name>
    <dbReference type="NCBI Taxonomy" id="2729629"/>
    <lineage>
        <taxon>Bacteria</taxon>
        <taxon>Bacillati</taxon>
        <taxon>Bacillota</taxon>
        <taxon>Clostridia</taxon>
        <taxon>Eubacteriales</taxon>
        <taxon>Clostridiales Family XVII. Incertae Sedis</taxon>
        <taxon>Sulfobacillus</taxon>
    </lineage>
</organism>
<evidence type="ECO:0000313" key="2">
    <source>
        <dbReference type="EMBL" id="NMP21803.1"/>
    </source>
</evidence>
<dbReference type="NCBIfam" id="TIGR01976">
    <property type="entry name" value="am_tr_V_VC1184"/>
    <property type="match status" value="1"/>
</dbReference>
<sequence length="409" mass="44531">MKDLSYCRHEFPSLQRTGPDNLPLVFLDGPGGSQVPASVITAITNYYLNHNANTHGQYATSRESDAVILAARTAMAAMLGAEDPSCISFGQNMTTLNFFLSQAIGRTLNPGDEIIVTELDHDANVAPWLELEERGVIIKHVPVLPSAELDLDAFRALISDRTRVIAVGWASNAVGTVNPLVQIAEWAHEAQALLVVDAVHWAPHGLIDVSPLKPDALLCSAYKFFGPHVGVLYTRPGLLATLPTLRVRPQMPEAPERIETGTLNHAALEGVVAAVDFIAAFADDPDESLRTRIRQAMAHVYHYEHELASKLYRGLGAIPDVRVWGPPVGAQDRAPTISFTVRDRSSIEVAHALGERGILAWDGDFYAVTLVDRLGLRAQGGLVRLGLAPYNTRVEIERTLNTIEDIVTP</sequence>
<dbReference type="Gene3D" id="3.90.1150.10">
    <property type="entry name" value="Aspartate Aminotransferase, domain 1"/>
    <property type="match status" value="1"/>
</dbReference>
<dbReference type="InterPro" id="IPR015421">
    <property type="entry name" value="PyrdxlP-dep_Trfase_major"/>
</dbReference>
<protein>
    <submittedName>
        <fullName evidence="2">Cysteine desulfurase-like protein</fullName>
    </submittedName>
</protein>
<dbReference type="PANTHER" id="PTHR43586:SF21">
    <property type="entry name" value="PYRIDOXAL PHOSPHATE (PLP)-DEPENDENT ASPARTATE AMINOTRANSFERASE SUPERFAMILY"/>
    <property type="match status" value="1"/>
</dbReference>
<dbReference type="AlphaFoldDB" id="A0A7Y0L1Y8"/>
<dbReference type="EMBL" id="JABBVZ010000013">
    <property type="protein sequence ID" value="NMP21803.1"/>
    <property type="molecule type" value="Genomic_DNA"/>
</dbReference>